<accession>A0A7S3CYF7</accession>
<keyword evidence="4" id="KW-0539">Nucleus</keyword>
<dbReference type="GO" id="GO:1902983">
    <property type="term" value="P:DNA strand elongation involved in mitotic DNA replication"/>
    <property type="evidence" value="ECO:0007669"/>
    <property type="project" value="TreeGrafter"/>
</dbReference>
<evidence type="ECO:0000256" key="3">
    <source>
        <dbReference type="ARBA" id="ARBA00022705"/>
    </source>
</evidence>
<comment type="similarity">
    <text evidence="2">Belongs to the GINS1/PSF1 family.</text>
</comment>
<feature type="domain" description="DNA replication complex GINS protein PSF1 C-terminal" evidence="6">
    <location>
        <begin position="151"/>
        <end position="196"/>
    </location>
</feature>
<evidence type="ECO:0000256" key="1">
    <source>
        <dbReference type="ARBA" id="ARBA00004123"/>
    </source>
</evidence>
<dbReference type="Pfam" id="PF24997">
    <property type="entry name" value="PSF1_C"/>
    <property type="match status" value="1"/>
</dbReference>
<dbReference type="AlphaFoldDB" id="A0A7S3CYF7"/>
<evidence type="ECO:0000259" key="6">
    <source>
        <dbReference type="Pfam" id="PF24997"/>
    </source>
</evidence>
<proteinExistence type="inferred from homology"/>
<dbReference type="CDD" id="cd11710">
    <property type="entry name" value="GINS_A_psf1"/>
    <property type="match status" value="1"/>
</dbReference>
<dbReference type="PANTHER" id="PTHR12914:SF2">
    <property type="entry name" value="DNA REPLICATION COMPLEX GINS PROTEIN PSF1"/>
    <property type="match status" value="1"/>
</dbReference>
<organism evidence="7">
    <name type="scientific">Palpitomonas bilix</name>
    <dbReference type="NCBI Taxonomy" id="652834"/>
    <lineage>
        <taxon>Eukaryota</taxon>
        <taxon>Eukaryota incertae sedis</taxon>
    </lineage>
</organism>
<gene>
    <name evidence="7" type="ORF">PBIL07802_LOCUS3190</name>
</gene>
<dbReference type="EMBL" id="HBIB01005272">
    <property type="protein sequence ID" value="CAE0241029.1"/>
    <property type="molecule type" value="Transcribed_RNA"/>
</dbReference>
<evidence type="ECO:0008006" key="8">
    <source>
        <dbReference type="Google" id="ProtNLM"/>
    </source>
</evidence>
<dbReference type="InterPro" id="IPR005339">
    <property type="entry name" value="GINS_Psf1"/>
</dbReference>
<sequence>MAEMPATISAELVKELKGSTELPPYNAKTIVMVAQEISVLASKGGELMSEYAKSESEGDEVAMAKYRGGVNVFFLAMERNRRNVLAYLYNRMKMVMNYRWVKGNKLEGRVKDSAGPTEQKFFSSYDNLLSSYEESIGMGMDLTTEMEPPRDVMVNARVTRDLGLVSLESGDVNFVKDSVMYLKRVEVEYLIRDGSLVVLDRH</sequence>
<reference evidence="7" key="1">
    <citation type="submission" date="2021-01" db="EMBL/GenBank/DDBJ databases">
        <authorList>
            <person name="Corre E."/>
            <person name="Pelletier E."/>
            <person name="Niang G."/>
            <person name="Scheremetjew M."/>
            <person name="Finn R."/>
            <person name="Kale V."/>
            <person name="Holt S."/>
            <person name="Cochrane G."/>
            <person name="Meng A."/>
            <person name="Brown T."/>
            <person name="Cohen L."/>
        </authorList>
    </citation>
    <scope>NUCLEOTIDE SEQUENCE</scope>
    <source>
        <strain evidence="7">NIES-2562</strain>
    </source>
</reference>
<dbReference type="InterPro" id="IPR036224">
    <property type="entry name" value="GINS_bundle-like_dom_sf"/>
</dbReference>
<keyword evidence="3" id="KW-0235">DNA replication</keyword>
<evidence type="ECO:0000256" key="2">
    <source>
        <dbReference type="ARBA" id="ARBA00006677"/>
    </source>
</evidence>
<evidence type="ECO:0000313" key="7">
    <source>
        <dbReference type="EMBL" id="CAE0241029.1"/>
    </source>
</evidence>
<dbReference type="Gene3D" id="1.20.58.1030">
    <property type="match status" value="1"/>
</dbReference>
<dbReference type="GO" id="GO:0000811">
    <property type="term" value="C:GINS complex"/>
    <property type="evidence" value="ECO:0007669"/>
    <property type="project" value="InterPro"/>
</dbReference>
<dbReference type="InterPro" id="IPR056783">
    <property type="entry name" value="PSF1_C"/>
</dbReference>
<name>A0A7S3CYF7_9EUKA</name>
<evidence type="ECO:0000259" key="5">
    <source>
        <dbReference type="Pfam" id="PF05916"/>
    </source>
</evidence>
<dbReference type="InterPro" id="IPR021151">
    <property type="entry name" value="GINS_A"/>
</dbReference>
<dbReference type="PANTHER" id="PTHR12914">
    <property type="entry name" value="PARTNER OF SLD5"/>
    <property type="match status" value="1"/>
</dbReference>
<evidence type="ECO:0000256" key="4">
    <source>
        <dbReference type="ARBA" id="ARBA00023242"/>
    </source>
</evidence>
<protein>
    <recommendedName>
        <fullName evidence="8">DNA replication complex GINS protein PSF1</fullName>
    </recommendedName>
</protein>
<feature type="domain" description="GINS subunit" evidence="5">
    <location>
        <begin position="70"/>
        <end position="136"/>
    </location>
</feature>
<dbReference type="SUPFAM" id="SSF158573">
    <property type="entry name" value="GINS helical bundle-like"/>
    <property type="match status" value="1"/>
</dbReference>
<dbReference type="Pfam" id="PF05916">
    <property type="entry name" value="Sld5"/>
    <property type="match status" value="1"/>
</dbReference>
<comment type="subcellular location">
    <subcellularLocation>
        <location evidence="1">Nucleus</location>
    </subcellularLocation>
</comment>